<keyword evidence="2" id="KW-0067">ATP-binding</keyword>
<dbReference type="SUPFAM" id="SSF52540">
    <property type="entry name" value="P-loop containing nucleoside triphosphate hydrolases"/>
    <property type="match status" value="1"/>
</dbReference>
<dbReference type="Gene3D" id="3.40.50.300">
    <property type="entry name" value="P-loop containing nucleotide triphosphate hydrolases"/>
    <property type="match status" value="1"/>
</dbReference>
<dbReference type="RefSeq" id="WP_006942662.1">
    <property type="nucleotide sequence ID" value="NZ_GL538208.1"/>
</dbReference>
<proteinExistence type="predicted"/>
<feature type="domain" description="AAA" evidence="3">
    <location>
        <begin position="3"/>
        <end position="166"/>
    </location>
</feature>
<dbReference type="InterPro" id="IPR027417">
    <property type="entry name" value="P-loop_NTPase"/>
</dbReference>
<dbReference type="OrthoDB" id="9773088at2"/>
<dbReference type="GO" id="GO:0009898">
    <property type="term" value="C:cytoplasmic side of plasma membrane"/>
    <property type="evidence" value="ECO:0007669"/>
    <property type="project" value="TreeGrafter"/>
</dbReference>
<dbReference type="AlphaFoldDB" id="E2ZDF4"/>
<dbReference type="eggNOG" id="COG2894">
    <property type="taxonomic scope" value="Bacteria"/>
</dbReference>
<dbReference type="InterPro" id="IPR025669">
    <property type="entry name" value="AAA_dom"/>
</dbReference>
<gene>
    <name evidence="4" type="ORF">HMPREF9429_01457</name>
</gene>
<comment type="caution">
    <text evidence="4">The sequence shown here is derived from an EMBL/GenBank/DDBJ whole genome shotgun (WGS) entry which is preliminary data.</text>
</comment>
<sequence>MSHVIAVASGKGGVGKTLITASLAIALRRRGYTVLAVDADMGMRNLDLLLGVQDEVFFDVYDVMKKRCKAADALVHVGPAGDFLAASQKKTWEKADPKDFVRVISRLSENYDYVLIDCPPGRDGAFKSATAVAEKILFVVEPSWTSLRDAARVMQYCHKKKHTSNHVLFNNFYRNRPGYLNVETMAAVLLPQSVVGVLPHDEFIHAAAQEGTLADIGEGNPFFCALSATVRWLETGDEPAGADWNPYLPHGDVLDCIFTDEEAAVSSMQRPVPSFVTHELSKAAAFLDEDAKTAFVSDSEEKEVPEAVEEEKMEERRHISAAVNAVADEAASVVEKMLEKGRLQRTLTVRKRAGESRQWRIRRR</sequence>
<protein>
    <submittedName>
        <fullName evidence="4">CobQ/CobB/MinD/ParA nucleotide binding domain protein</fullName>
    </submittedName>
</protein>
<dbReference type="Proteomes" id="UP000003195">
    <property type="component" value="Unassembled WGS sequence"/>
</dbReference>
<evidence type="ECO:0000256" key="2">
    <source>
        <dbReference type="ARBA" id="ARBA00022840"/>
    </source>
</evidence>
<dbReference type="PANTHER" id="PTHR43384:SF6">
    <property type="entry name" value="SEPTUM SITE-DETERMINING PROTEIN MIND HOMOLOG, CHLOROPLASTIC"/>
    <property type="match status" value="1"/>
</dbReference>
<organism evidence="4 5">
    <name type="scientific">Megasphaera micronuciformis F0359</name>
    <dbReference type="NCBI Taxonomy" id="706434"/>
    <lineage>
        <taxon>Bacteria</taxon>
        <taxon>Bacillati</taxon>
        <taxon>Bacillota</taxon>
        <taxon>Negativicutes</taxon>
        <taxon>Veillonellales</taxon>
        <taxon>Veillonellaceae</taxon>
        <taxon>Megasphaera</taxon>
    </lineage>
</organism>
<dbReference type="EMBL" id="AECS01000039">
    <property type="protein sequence ID" value="EFQ03516.1"/>
    <property type="molecule type" value="Genomic_DNA"/>
</dbReference>
<name>E2ZDF4_9FIRM</name>
<keyword evidence="5" id="KW-1185">Reference proteome</keyword>
<keyword evidence="1" id="KW-0547">Nucleotide-binding</keyword>
<evidence type="ECO:0000313" key="5">
    <source>
        <dbReference type="Proteomes" id="UP000003195"/>
    </source>
</evidence>
<evidence type="ECO:0000259" key="3">
    <source>
        <dbReference type="Pfam" id="PF13614"/>
    </source>
</evidence>
<accession>E2ZDF4</accession>
<dbReference type="STRING" id="706434.HMPREF9429_01457"/>
<reference evidence="4 5" key="1">
    <citation type="submission" date="2010-08" db="EMBL/GenBank/DDBJ databases">
        <authorList>
            <person name="Weinstock G."/>
            <person name="Sodergren E."/>
            <person name="Clifton S."/>
            <person name="Fulton L."/>
            <person name="Fulton B."/>
            <person name="Courtney L."/>
            <person name="Fronick C."/>
            <person name="Harrison M."/>
            <person name="Strong C."/>
            <person name="Farmer C."/>
            <person name="Delahaunty K."/>
            <person name="Markovic C."/>
            <person name="Hall O."/>
            <person name="Minx P."/>
            <person name="Tomlinson C."/>
            <person name="Mitreva M."/>
            <person name="Hou S."/>
            <person name="Chen J."/>
            <person name="Wollam A."/>
            <person name="Pepin K.H."/>
            <person name="Johnson M."/>
            <person name="Bhonagiri V."/>
            <person name="Zhang X."/>
            <person name="Suruliraj S."/>
            <person name="Warren W."/>
            <person name="Chinwalla A."/>
            <person name="Mardis E.R."/>
            <person name="Wilson R.K."/>
        </authorList>
    </citation>
    <scope>NUCLEOTIDE SEQUENCE [LARGE SCALE GENOMIC DNA]</scope>
    <source>
        <strain evidence="4 5">F0359</strain>
    </source>
</reference>
<dbReference type="Pfam" id="PF13614">
    <property type="entry name" value="AAA_31"/>
    <property type="match status" value="1"/>
</dbReference>
<evidence type="ECO:0000313" key="4">
    <source>
        <dbReference type="EMBL" id="EFQ03516.1"/>
    </source>
</evidence>
<dbReference type="GO" id="GO:0005829">
    <property type="term" value="C:cytosol"/>
    <property type="evidence" value="ECO:0007669"/>
    <property type="project" value="TreeGrafter"/>
</dbReference>
<dbReference type="GO" id="GO:0016887">
    <property type="term" value="F:ATP hydrolysis activity"/>
    <property type="evidence" value="ECO:0007669"/>
    <property type="project" value="TreeGrafter"/>
</dbReference>
<dbReference type="GO" id="GO:0051782">
    <property type="term" value="P:negative regulation of cell division"/>
    <property type="evidence" value="ECO:0007669"/>
    <property type="project" value="TreeGrafter"/>
</dbReference>
<dbReference type="HOGENOM" id="CLU_760323_0_0_9"/>
<dbReference type="PANTHER" id="PTHR43384">
    <property type="entry name" value="SEPTUM SITE-DETERMINING PROTEIN MIND HOMOLOG, CHLOROPLASTIC-RELATED"/>
    <property type="match status" value="1"/>
</dbReference>
<dbReference type="GO" id="GO:0005524">
    <property type="term" value="F:ATP binding"/>
    <property type="evidence" value="ECO:0007669"/>
    <property type="project" value="UniProtKB-KW"/>
</dbReference>
<dbReference type="InterPro" id="IPR050625">
    <property type="entry name" value="ParA/MinD_ATPase"/>
</dbReference>
<evidence type="ECO:0000256" key="1">
    <source>
        <dbReference type="ARBA" id="ARBA00022741"/>
    </source>
</evidence>